<sequence length="387" mass="42551">MNQTDFNRRQVMAMMGAAAAAGGFGMPARAQEALKLWAPGIAKVGAQDWSDMEAQSGIGINAIAKSARADESIQKMVVGDGNALYDAMTDNGGGMEDALASQGAIVELDISKIPNWSGILPSYQEGGMSADTIRYEGRVYAVPYISNADSLAFNYDVIGEELTSWEALFDSQFRGRAAMQNDFGPTLTNTAIYLKQSGKGSIDNPSDMTEDEVRQTCEFLIDLKKKGQFRTFWDGVQNGADLLSSEEVLVSSCWEVIQIFAARKNGQDIRYGTMKEGHQSWNNVVMLTRGGQERGMEDAFYSLANVYLSPWFGAQTLAGLGFTPQMEGVQEYVDANPDMFDADTKAIMAERLERKQARRAVAGNSWQNVFPTNIRAYQDWWARVQAA</sequence>
<keyword evidence="3" id="KW-1185">Reference proteome</keyword>
<dbReference type="InterPro" id="IPR006311">
    <property type="entry name" value="TAT_signal"/>
</dbReference>
<dbReference type="Proteomes" id="UP000186684">
    <property type="component" value="Unassembled WGS sequence"/>
</dbReference>
<organism evidence="2 3">
    <name type="scientific">Roseivivax lentus</name>
    <dbReference type="NCBI Taxonomy" id="633194"/>
    <lineage>
        <taxon>Bacteria</taxon>
        <taxon>Pseudomonadati</taxon>
        <taxon>Pseudomonadota</taxon>
        <taxon>Alphaproteobacteria</taxon>
        <taxon>Rhodobacterales</taxon>
        <taxon>Roseobacteraceae</taxon>
        <taxon>Roseivivax</taxon>
    </lineage>
</organism>
<dbReference type="OrthoDB" id="9812255at2"/>
<dbReference type="Gene3D" id="3.40.190.10">
    <property type="entry name" value="Periplasmic binding protein-like II"/>
    <property type="match status" value="2"/>
</dbReference>
<dbReference type="SUPFAM" id="SSF53850">
    <property type="entry name" value="Periplasmic binding protein-like II"/>
    <property type="match status" value="1"/>
</dbReference>
<dbReference type="RefSeq" id="WP_076450610.1">
    <property type="nucleotide sequence ID" value="NZ_FTOQ01000019.1"/>
</dbReference>
<dbReference type="EMBL" id="FTOQ01000019">
    <property type="protein sequence ID" value="SIT13287.1"/>
    <property type="molecule type" value="Genomic_DNA"/>
</dbReference>
<dbReference type="PROSITE" id="PS51318">
    <property type="entry name" value="TAT"/>
    <property type="match status" value="1"/>
</dbReference>
<keyword evidence="1" id="KW-0732">Signal</keyword>
<evidence type="ECO:0000313" key="2">
    <source>
        <dbReference type="EMBL" id="SIT13287.1"/>
    </source>
</evidence>
<reference evidence="3" key="1">
    <citation type="submission" date="2017-01" db="EMBL/GenBank/DDBJ databases">
        <authorList>
            <person name="Varghese N."/>
            <person name="Submissions S."/>
        </authorList>
    </citation>
    <scope>NUCLEOTIDE SEQUENCE [LARGE SCALE GENOMIC DNA]</scope>
    <source>
        <strain evidence="3">DSM 29430</strain>
    </source>
</reference>
<gene>
    <name evidence="2" type="ORF">SAMN05421759_11924</name>
</gene>
<evidence type="ECO:0000313" key="3">
    <source>
        <dbReference type="Proteomes" id="UP000186684"/>
    </source>
</evidence>
<dbReference type="STRING" id="633194.SAMN05421759_11924"/>
<evidence type="ECO:0000256" key="1">
    <source>
        <dbReference type="ARBA" id="ARBA00022729"/>
    </source>
</evidence>
<protein>
    <submittedName>
        <fullName evidence="2">Spermidine/putrescine-binding protein</fullName>
    </submittedName>
</protein>
<name>A0A1N7PS74_9RHOB</name>
<dbReference type="PANTHER" id="PTHR30222:SF17">
    <property type="entry name" value="SPERMIDINE_PUTRESCINE-BINDING PERIPLASMIC PROTEIN"/>
    <property type="match status" value="1"/>
</dbReference>
<accession>A0A1N7PS74</accession>
<dbReference type="PANTHER" id="PTHR30222">
    <property type="entry name" value="SPERMIDINE/PUTRESCINE-BINDING PERIPLASMIC PROTEIN"/>
    <property type="match status" value="1"/>
</dbReference>
<dbReference type="AlphaFoldDB" id="A0A1N7PS74"/>
<proteinExistence type="predicted"/>